<name>A0AAD8BIF3_BIOPF</name>
<dbReference type="GO" id="GO:0050839">
    <property type="term" value="F:cell adhesion molecule binding"/>
    <property type="evidence" value="ECO:0007669"/>
    <property type="project" value="TreeGrafter"/>
</dbReference>
<evidence type="ECO:0000256" key="1">
    <source>
        <dbReference type="ARBA" id="ARBA00004479"/>
    </source>
</evidence>
<reference evidence="8" key="2">
    <citation type="submission" date="2023-04" db="EMBL/GenBank/DDBJ databases">
        <authorList>
            <person name="Bu L."/>
            <person name="Lu L."/>
            <person name="Laidemitt M.R."/>
            <person name="Zhang S.M."/>
            <person name="Mutuku M."/>
            <person name="Mkoji G."/>
            <person name="Steinauer M."/>
            <person name="Loker E.S."/>
        </authorList>
    </citation>
    <scope>NUCLEOTIDE SEQUENCE</scope>
    <source>
        <strain evidence="8">KasaAsao</strain>
        <tissue evidence="8">Whole Snail</tissue>
    </source>
</reference>
<evidence type="ECO:0000256" key="2">
    <source>
        <dbReference type="ARBA" id="ARBA00023136"/>
    </source>
</evidence>
<feature type="domain" description="Ig-like" evidence="7">
    <location>
        <begin position="443"/>
        <end position="543"/>
    </location>
</feature>
<dbReference type="PANTHER" id="PTHR11640">
    <property type="entry name" value="NEPHRIN"/>
    <property type="match status" value="1"/>
</dbReference>
<dbReference type="InterPro" id="IPR007110">
    <property type="entry name" value="Ig-like_dom"/>
</dbReference>
<feature type="chain" id="PRO_5042092308" description="Ig-like domain-containing protein" evidence="6">
    <location>
        <begin position="22"/>
        <end position="590"/>
    </location>
</feature>
<dbReference type="InterPro" id="IPR013783">
    <property type="entry name" value="Ig-like_fold"/>
</dbReference>
<feature type="signal peptide" evidence="6">
    <location>
        <begin position="1"/>
        <end position="21"/>
    </location>
</feature>
<dbReference type="Gene3D" id="2.60.40.10">
    <property type="entry name" value="Immunoglobulins"/>
    <property type="match status" value="1"/>
</dbReference>
<dbReference type="AlphaFoldDB" id="A0AAD8BIF3"/>
<dbReference type="PROSITE" id="PS50835">
    <property type="entry name" value="IG_LIKE"/>
    <property type="match status" value="3"/>
</dbReference>
<evidence type="ECO:0000313" key="9">
    <source>
        <dbReference type="Proteomes" id="UP001233172"/>
    </source>
</evidence>
<keyword evidence="3" id="KW-1015">Disulfide bond</keyword>
<keyword evidence="2" id="KW-0472">Membrane</keyword>
<organism evidence="8 9">
    <name type="scientific">Biomphalaria pfeifferi</name>
    <name type="common">Bloodfluke planorb</name>
    <name type="synonym">Freshwater snail</name>
    <dbReference type="NCBI Taxonomy" id="112525"/>
    <lineage>
        <taxon>Eukaryota</taxon>
        <taxon>Metazoa</taxon>
        <taxon>Spiralia</taxon>
        <taxon>Lophotrochozoa</taxon>
        <taxon>Mollusca</taxon>
        <taxon>Gastropoda</taxon>
        <taxon>Heterobranchia</taxon>
        <taxon>Euthyneura</taxon>
        <taxon>Panpulmonata</taxon>
        <taxon>Hygrophila</taxon>
        <taxon>Lymnaeoidea</taxon>
        <taxon>Planorbidae</taxon>
        <taxon>Biomphalaria</taxon>
    </lineage>
</organism>
<feature type="domain" description="Ig-like" evidence="7">
    <location>
        <begin position="333"/>
        <end position="435"/>
    </location>
</feature>
<dbReference type="EMBL" id="JASAOG010000073">
    <property type="protein sequence ID" value="KAK0054961.1"/>
    <property type="molecule type" value="Genomic_DNA"/>
</dbReference>
<sequence>MMLSVLVYLTVTVLLHCETAAETVQPFIYSLSNMYAEKANATLICSVRSSSLPMFQWATTKGRISGKAVTRTMRDAEGTTYYENIYNFKVYSTDNNAKFTCKINLEGTAYSSEPFKLFVVVPPLIPSITGPSSVFESNAKYTFQCDVRGGTMTAPTVVFRYEGEEIEDGINTNITVRIGSNGLELQVSKTLRTKIPRDVKMYVLECESNTDFADTAATRKQYKQVVVYWTKPRTYPNPAEERVYDTAHKVLINCTMRAEDLSSIRWESGYLKSEPVTTLKGSYFEEGSKMYWSAQIFAISSNDHEREYVCVATTIALVDIRSDPIRILVYNAPLILSVELTQGDPFEEREVTFTCLTVNASWDKPFVEWFDEHNTLLKGDRFSSFDTRTVPNNLLMYDFRGHINVTLPKEHMIFIRCRMQHQAGNLSTSDSKTLVTRIMWNTPKIVPSANIPYYIKKGDVMKITCSMSYTGSISIDWELEYNVTDTKLEKSTDMGITENCTENCATDSSGIQLYWQSLSYLTKLDDNARQFRCLIKTEAAELKTETLIVFVVQPMSPMVILGPSMVVKGSKQTWTCRIAEASITFPIITW</sequence>
<reference evidence="8" key="1">
    <citation type="journal article" date="2023" name="PLoS Negl. Trop. Dis.">
        <title>A genome sequence for Biomphalaria pfeifferi, the major vector snail for the human-infecting parasite Schistosoma mansoni.</title>
        <authorList>
            <person name="Bu L."/>
            <person name="Lu L."/>
            <person name="Laidemitt M.R."/>
            <person name="Zhang S.M."/>
            <person name="Mutuku M."/>
            <person name="Mkoji G."/>
            <person name="Steinauer M."/>
            <person name="Loker E.S."/>
        </authorList>
    </citation>
    <scope>NUCLEOTIDE SEQUENCE</scope>
    <source>
        <strain evidence="8">KasaAsao</strain>
    </source>
</reference>
<evidence type="ECO:0000256" key="3">
    <source>
        <dbReference type="ARBA" id="ARBA00023157"/>
    </source>
</evidence>
<evidence type="ECO:0000259" key="7">
    <source>
        <dbReference type="PROSITE" id="PS50835"/>
    </source>
</evidence>
<dbReference type="PANTHER" id="PTHR11640:SF31">
    <property type="entry name" value="IRREGULAR CHIASM C-ROUGHEST PROTEIN-RELATED"/>
    <property type="match status" value="1"/>
</dbReference>
<dbReference type="GO" id="GO:0005886">
    <property type="term" value="C:plasma membrane"/>
    <property type="evidence" value="ECO:0007669"/>
    <property type="project" value="TreeGrafter"/>
</dbReference>
<keyword evidence="4" id="KW-0325">Glycoprotein</keyword>
<protein>
    <recommendedName>
        <fullName evidence="7">Ig-like domain-containing protein</fullName>
    </recommendedName>
</protein>
<dbReference type="Proteomes" id="UP001233172">
    <property type="component" value="Unassembled WGS sequence"/>
</dbReference>
<dbReference type="InterPro" id="IPR036179">
    <property type="entry name" value="Ig-like_dom_sf"/>
</dbReference>
<feature type="domain" description="Ig-like" evidence="7">
    <location>
        <begin position="557"/>
        <end position="590"/>
    </location>
</feature>
<dbReference type="Pfam" id="PF08205">
    <property type="entry name" value="C2-set_2"/>
    <property type="match status" value="1"/>
</dbReference>
<comment type="caution">
    <text evidence="8">The sequence shown here is derived from an EMBL/GenBank/DDBJ whole genome shotgun (WGS) entry which is preliminary data.</text>
</comment>
<feature type="non-terminal residue" evidence="8">
    <location>
        <position position="1"/>
    </location>
</feature>
<evidence type="ECO:0000313" key="8">
    <source>
        <dbReference type="EMBL" id="KAK0054961.1"/>
    </source>
</evidence>
<dbReference type="GO" id="GO:0098609">
    <property type="term" value="P:cell-cell adhesion"/>
    <property type="evidence" value="ECO:0007669"/>
    <property type="project" value="TreeGrafter"/>
</dbReference>
<dbReference type="InterPro" id="IPR051275">
    <property type="entry name" value="Cell_adhesion_signaling"/>
</dbReference>
<dbReference type="GO" id="GO:0005911">
    <property type="term" value="C:cell-cell junction"/>
    <property type="evidence" value="ECO:0007669"/>
    <property type="project" value="TreeGrafter"/>
</dbReference>
<evidence type="ECO:0000256" key="5">
    <source>
        <dbReference type="ARBA" id="ARBA00023319"/>
    </source>
</evidence>
<evidence type="ECO:0000256" key="4">
    <source>
        <dbReference type="ARBA" id="ARBA00023180"/>
    </source>
</evidence>
<gene>
    <name evidence="8" type="ORF">Bpfe_015537</name>
</gene>
<proteinExistence type="predicted"/>
<evidence type="ECO:0000256" key="6">
    <source>
        <dbReference type="SAM" id="SignalP"/>
    </source>
</evidence>
<accession>A0AAD8BIF3</accession>
<keyword evidence="5" id="KW-0393">Immunoglobulin domain</keyword>
<dbReference type="InterPro" id="IPR013162">
    <property type="entry name" value="CD80_C2-set"/>
</dbReference>
<keyword evidence="6" id="KW-0732">Signal</keyword>
<dbReference type="SUPFAM" id="SSF48726">
    <property type="entry name" value="Immunoglobulin"/>
    <property type="match status" value="2"/>
</dbReference>
<keyword evidence="9" id="KW-1185">Reference proteome</keyword>
<comment type="subcellular location">
    <subcellularLocation>
        <location evidence="1">Membrane</location>
        <topology evidence="1">Single-pass type I membrane protein</topology>
    </subcellularLocation>
</comment>